<proteinExistence type="predicted"/>
<evidence type="ECO:0000313" key="3">
    <source>
        <dbReference type="Proteomes" id="UP000821866"/>
    </source>
</evidence>
<feature type="compositionally biased region" description="Basic and acidic residues" evidence="1">
    <location>
        <begin position="38"/>
        <end position="49"/>
    </location>
</feature>
<dbReference type="AlphaFoldDB" id="A0A9J6D2W9"/>
<dbReference type="EMBL" id="JABSTU010000536">
    <property type="protein sequence ID" value="KAH7989998.1"/>
    <property type="molecule type" value="Genomic_DNA"/>
</dbReference>
<feature type="region of interest" description="Disordered" evidence="1">
    <location>
        <begin position="24"/>
        <end position="110"/>
    </location>
</feature>
<evidence type="ECO:0000313" key="2">
    <source>
        <dbReference type="EMBL" id="KAH7989998.1"/>
    </source>
</evidence>
<organism evidence="2 3">
    <name type="scientific">Rhipicephalus microplus</name>
    <name type="common">Cattle tick</name>
    <name type="synonym">Boophilus microplus</name>
    <dbReference type="NCBI Taxonomy" id="6941"/>
    <lineage>
        <taxon>Eukaryota</taxon>
        <taxon>Metazoa</taxon>
        <taxon>Ecdysozoa</taxon>
        <taxon>Arthropoda</taxon>
        <taxon>Chelicerata</taxon>
        <taxon>Arachnida</taxon>
        <taxon>Acari</taxon>
        <taxon>Parasitiformes</taxon>
        <taxon>Ixodida</taxon>
        <taxon>Ixodoidea</taxon>
        <taxon>Ixodidae</taxon>
        <taxon>Rhipicephalinae</taxon>
        <taxon>Rhipicephalus</taxon>
        <taxon>Boophilus</taxon>
    </lineage>
</organism>
<accession>A0A9J6D2W9</accession>
<sequence>MGPSKTSPHSKVLSFAGFFADLPPQKGQKYAIPLPPPDKNDGQENHVLESEASETTVHGGQRGLSMETGRNQQIRGRRHNIAGQTPRAAGKMRPPLHAAETTEAGDQHVRRVGVNDTASVESCSHTRRRPSPQPPLACAFCPRSGETHSFARTHMLREPLMNDVFCQILRDHGC</sequence>
<dbReference type="Gene3D" id="4.10.60.30">
    <property type="entry name" value="Nanos, RNA-binding domain"/>
    <property type="match status" value="1"/>
</dbReference>
<comment type="caution">
    <text evidence="2">The sequence shown here is derived from an EMBL/GenBank/DDBJ whole genome shotgun (WGS) entry which is preliminary data.</text>
</comment>
<dbReference type="InterPro" id="IPR038129">
    <property type="entry name" value="Nanos_sf"/>
</dbReference>
<reference evidence="2" key="1">
    <citation type="journal article" date="2020" name="Cell">
        <title>Large-Scale Comparative Analyses of Tick Genomes Elucidate Their Genetic Diversity and Vector Capacities.</title>
        <authorList>
            <consortium name="Tick Genome and Microbiome Consortium (TIGMIC)"/>
            <person name="Jia N."/>
            <person name="Wang J."/>
            <person name="Shi W."/>
            <person name="Du L."/>
            <person name="Sun Y."/>
            <person name="Zhan W."/>
            <person name="Jiang J.F."/>
            <person name="Wang Q."/>
            <person name="Zhang B."/>
            <person name="Ji P."/>
            <person name="Bell-Sakyi L."/>
            <person name="Cui X.M."/>
            <person name="Yuan T.T."/>
            <person name="Jiang B.G."/>
            <person name="Yang W.F."/>
            <person name="Lam T.T."/>
            <person name="Chang Q.C."/>
            <person name="Ding S.J."/>
            <person name="Wang X.J."/>
            <person name="Zhu J.G."/>
            <person name="Ruan X.D."/>
            <person name="Zhao L."/>
            <person name="Wei J.T."/>
            <person name="Ye R.Z."/>
            <person name="Que T.C."/>
            <person name="Du C.H."/>
            <person name="Zhou Y.H."/>
            <person name="Cheng J.X."/>
            <person name="Dai P.F."/>
            <person name="Guo W.B."/>
            <person name="Han X.H."/>
            <person name="Huang E.J."/>
            <person name="Li L.F."/>
            <person name="Wei W."/>
            <person name="Gao Y.C."/>
            <person name="Liu J.Z."/>
            <person name="Shao H.Z."/>
            <person name="Wang X."/>
            <person name="Wang C.C."/>
            <person name="Yang T.C."/>
            <person name="Huo Q.B."/>
            <person name="Li W."/>
            <person name="Chen H.Y."/>
            <person name="Chen S.E."/>
            <person name="Zhou L.G."/>
            <person name="Ni X.B."/>
            <person name="Tian J.H."/>
            <person name="Sheng Y."/>
            <person name="Liu T."/>
            <person name="Pan Y.S."/>
            <person name="Xia L.Y."/>
            <person name="Li J."/>
            <person name="Zhao F."/>
            <person name="Cao W.C."/>
        </authorList>
    </citation>
    <scope>NUCLEOTIDE SEQUENCE</scope>
    <source>
        <strain evidence="2">Rmic-2018</strain>
    </source>
</reference>
<dbReference type="Proteomes" id="UP000821866">
    <property type="component" value="Unassembled WGS sequence"/>
</dbReference>
<gene>
    <name evidence="2" type="ORF">HPB51_026501</name>
</gene>
<name>A0A9J6D2W9_RHIMP</name>
<reference evidence="2" key="2">
    <citation type="submission" date="2021-09" db="EMBL/GenBank/DDBJ databases">
        <authorList>
            <person name="Jia N."/>
            <person name="Wang J."/>
            <person name="Shi W."/>
            <person name="Du L."/>
            <person name="Sun Y."/>
            <person name="Zhan W."/>
            <person name="Jiang J."/>
            <person name="Wang Q."/>
            <person name="Zhang B."/>
            <person name="Ji P."/>
            <person name="Sakyi L.B."/>
            <person name="Cui X."/>
            <person name="Yuan T."/>
            <person name="Jiang B."/>
            <person name="Yang W."/>
            <person name="Lam T.T.-Y."/>
            <person name="Chang Q."/>
            <person name="Ding S."/>
            <person name="Wang X."/>
            <person name="Zhu J."/>
            <person name="Ruan X."/>
            <person name="Zhao L."/>
            <person name="Wei J."/>
            <person name="Que T."/>
            <person name="Du C."/>
            <person name="Cheng J."/>
            <person name="Dai P."/>
            <person name="Han X."/>
            <person name="Huang E."/>
            <person name="Gao Y."/>
            <person name="Liu J."/>
            <person name="Shao H."/>
            <person name="Ye R."/>
            <person name="Li L."/>
            <person name="Wei W."/>
            <person name="Wang X."/>
            <person name="Wang C."/>
            <person name="Huo Q."/>
            <person name="Li W."/>
            <person name="Guo W."/>
            <person name="Chen H."/>
            <person name="Chen S."/>
            <person name="Zhou L."/>
            <person name="Zhou L."/>
            <person name="Ni X."/>
            <person name="Tian J."/>
            <person name="Zhou Y."/>
            <person name="Sheng Y."/>
            <person name="Liu T."/>
            <person name="Pan Y."/>
            <person name="Xia L."/>
            <person name="Li J."/>
            <person name="Zhao F."/>
            <person name="Cao W."/>
        </authorList>
    </citation>
    <scope>NUCLEOTIDE SEQUENCE</scope>
    <source>
        <strain evidence="2">Rmic-2018</strain>
        <tissue evidence="2">Larvae</tissue>
    </source>
</reference>
<protein>
    <submittedName>
        <fullName evidence="2">Uncharacterized protein</fullName>
    </submittedName>
</protein>
<keyword evidence="3" id="KW-1185">Reference proteome</keyword>
<evidence type="ECO:0000256" key="1">
    <source>
        <dbReference type="SAM" id="MobiDB-lite"/>
    </source>
</evidence>